<accession>A0A8H4ZVL8</accession>
<evidence type="ECO:0000313" key="2">
    <source>
        <dbReference type="Proteomes" id="UP000573603"/>
    </source>
</evidence>
<reference evidence="1 2" key="1">
    <citation type="journal article" date="2020" name="BMC Genomics">
        <title>Correction to: Identification and distribution of gene clusters required for synthesis of sphingolipid metabolism inhibitors in diverse species of the filamentous fungus Fusarium.</title>
        <authorList>
            <person name="Kim H.S."/>
            <person name="Lohmar J.M."/>
            <person name="Busman M."/>
            <person name="Brown D.W."/>
            <person name="Naumann T.A."/>
            <person name="Divon H.H."/>
            <person name="Lysoe E."/>
            <person name="Uhlig S."/>
            <person name="Proctor R.H."/>
        </authorList>
    </citation>
    <scope>NUCLEOTIDE SEQUENCE [LARGE SCALE GENOMIC DNA]</scope>
    <source>
        <strain evidence="1 2">NRRL 25214</strain>
    </source>
</reference>
<organism evidence="1 2">
    <name type="scientific">Fusarium anthophilum</name>
    <dbReference type="NCBI Taxonomy" id="48485"/>
    <lineage>
        <taxon>Eukaryota</taxon>
        <taxon>Fungi</taxon>
        <taxon>Dikarya</taxon>
        <taxon>Ascomycota</taxon>
        <taxon>Pezizomycotina</taxon>
        <taxon>Sordariomycetes</taxon>
        <taxon>Hypocreomycetidae</taxon>
        <taxon>Hypocreales</taxon>
        <taxon>Nectriaceae</taxon>
        <taxon>Fusarium</taxon>
        <taxon>Fusarium fujikuroi species complex</taxon>
    </lineage>
</organism>
<protein>
    <submittedName>
        <fullName evidence="1">Uncharacterized protein</fullName>
    </submittedName>
</protein>
<dbReference type="EMBL" id="JABEVY010000033">
    <property type="protein sequence ID" value="KAF5253589.1"/>
    <property type="molecule type" value="Genomic_DNA"/>
</dbReference>
<keyword evidence="2" id="KW-1185">Reference proteome</keyword>
<sequence>MSTPTISFANHLDVSVTVYDSFSDQDKTNYFGTLTSIATVPPKSTASLQLKHPTSVLIVSDAKSNSPLARIIYLQDVSTGPFAVGDTDVKAMAQTMDFITFITNNKNDPLTQAFNAIWKDTSKPQVTPVNKFFAQHEQYKSCTFATYMMGITYTAEQPESKGKPMDQALYSLSTLATLLGATWPEFLPDIVVTNFTCNTNNDTLALQAGIDLKKLPAQSDEALQFFGSLFNVQHLQVSVTFNYAVGLNIFGTRLSISLDAMHVPFGGAGTLNINKPTATIDINPLFKFVVFTVTGDMPFDIFDNNFEADLSMTIDNIEAAFGVVIKGDKGPLPAPPAMKGVHFESFGVGIGIIFEPPSAAIGLSGQLHIGDAGNNTIVPLDDDSFVVVCQLIEEVPNPLYISFYVPQMHLTDVYTVFTNAQCPVDVPVLFSDLSFQWSENPMEPVVLPDGSLSNMGYGFSAAADIFGFDFYGDVELDLIDGVKADIEMSPLSFGNIFSIQGDGTGVTLKVDANGNPIKNNQIITKAEQKQVIQNATTKQMVPPGGAVLKIQTLGAPFLHLNGSINLFEVENWHIEADVSPSGINFDVGFGGIISSDMNCTLSDFHNLDASFQYGLNDTISLPSIAGVSLGSIPLAALVNAHFKLNISSSDIVLSVGGGFDFEGLTRNFGDFTADVNISSVSDLLSAIVNNIESNASQIFGDLLNDAGAWAGQVQRNVIQGVENVASVLQNAFNQSADQAASTMREAGFAANTIASGLQTAYGLSATAVAQAMQQAGFAAQEVASALQSVFGNDAAAIASALQTAYNMGADQIQGLLGDIGFSADQIGQAFQSLGGDFADLGNQILHGLDPSNWPNPFGGGGIFGGGGGGIFGGGFP</sequence>
<dbReference type="AlphaFoldDB" id="A0A8H4ZVL8"/>
<evidence type="ECO:0000313" key="1">
    <source>
        <dbReference type="EMBL" id="KAF5253589.1"/>
    </source>
</evidence>
<gene>
    <name evidence="1" type="ORF">FANTH_1516</name>
</gene>
<comment type="caution">
    <text evidence="1">The sequence shown here is derived from an EMBL/GenBank/DDBJ whole genome shotgun (WGS) entry which is preliminary data.</text>
</comment>
<dbReference type="Proteomes" id="UP000573603">
    <property type="component" value="Unassembled WGS sequence"/>
</dbReference>
<name>A0A8H4ZVL8_9HYPO</name>
<proteinExistence type="predicted"/>